<feature type="compositionally biased region" description="Low complexity" evidence="2">
    <location>
        <begin position="2709"/>
        <end position="2721"/>
    </location>
</feature>
<feature type="compositionally biased region" description="Basic and acidic residues" evidence="2">
    <location>
        <begin position="4409"/>
        <end position="4440"/>
    </location>
</feature>
<feature type="compositionally biased region" description="Basic and acidic residues" evidence="2">
    <location>
        <begin position="4381"/>
        <end position="4396"/>
    </location>
</feature>
<feature type="compositionally biased region" description="Basic residues" evidence="2">
    <location>
        <begin position="1937"/>
        <end position="1947"/>
    </location>
</feature>
<feature type="compositionally biased region" description="Basic and acidic residues" evidence="2">
    <location>
        <begin position="2182"/>
        <end position="2194"/>
    </location>
</feature>
<feature type="compositionally biased region" description="Basic and acidic residues" evidence="2">
    <location>
        <begin position="106"/>
        <end position="176"/>
    </location>
</feature>
<feature type="compositionally biased region" description="Low complexity" evidence="2">
    <location>
        <begin position="1401"/>
        <end position="1413"/>
    </location>
</feature>
<feature type="compositionally biased region" description="Acidic residues" evidence="2">
    <location>
        <begin position="1720"/>
        <end position="1736"/>
    </location>
</feature>
<feature type="region of interest" description="Disordered" evidence="2">
    <location>
        <begin position="3348"/>
        <end position="3573"/>
    </location>
</feature>
<feature type="compositionally biased region" description="Polar residues" evidence="2">
    <location>
        <begin position="942"/>
        <end position="956"/>
    </location>
</feature>
<feature type="compositionally biased region" description="Basic residues" evidence="2">
    <location>
        <begin position="675"/>
        <end position="686"/>
    </location>
</feature>
<feature type="compositionally biased region" description="Basic residues" evidence="2">
    <location>
        <begin position="3060"/>
        <end position="3069"/>
    </location>
</feature>
<feature type="region of interest" description="Disordered" evidence="2">
    <location>
        <begin position="4113"/>
        <end position="4138"/>
    </location>
</feature>
<feature type="compositionally biased region" description="Basic and acidic residues" evidence="2">
    <location>
        <begin position="4921"/>
        <end position="4935"/>
    </location>
</feature>
<evidence type="ECO:0000313" key="4">
    <source>
        <dbReference type="Proteomes" id="UP000503462"/>
    </source>
</evidence>
<feature type="compositionally biased region" description="Basic and acidic residues" evidence="2">
    <location>
        <begin position="2091"/>
        <end position="2108"/>
    </location>
</feature>
<feature type="compositionally biased region" description="Basic and acidic residues" evidence="2">
    <location>
        <begin position="885"/>
        <end position="900"/>
    </location>
</feature>
<feature type="compositionally biased region" description="Polar residues" evidence="2">
    <location>
        <begin position="3829"/>
        <end position="3841"/>
    </location>
</feature>
<feature type="compositionally biased region" description="Basic residues" evidence="2">
    <location>
        <begin position="4454"/>
        <end position="4463"/>
    </location>
</feature>
<feature type="compositionally biased region" description="Basic and acidic residues" evidence="2">
    <location>
        <begin position="2141"/>
        <end position="2151"/>
    </location>
</feature>
<feature type="region of interest" description="Disordered" evidence="2">
    <location>
        <begin position="1702"/>
        <end position="1737"/>
    </location>
</feature>
<feature type="compositionally biased region" description="Basic and acidic residues" evidence="2">
    <location>
        <begin position="4712"/>
        <end position="4728"/>
    </location>
</feature>
<feature type="compositionally biased region" description="Basic and acidic residues" evidence="2">
    <location>
        <begin position="2787"/>
        <end position="2817"/>
    </location>
</feature>
<feature type="compositionally biased region" description="Basic and acidic residues" evidence="2">
    <location>
        <begin position="1433"/>
        <end position="1447"/>
    </location>
</feature>
<feature type="compositionally biased region" description="Basic and acidic residues" evidence="2">
    <location>
        <begin position="3366"/>
        <end position="3376"/>
    </location>
</feature>
<feature type="region of interest" description="Disordered" evidence="2">
    <location>
        <begin position="3650"/>
        <end position="3974"/>
    </location>
</feature>
<feature type="compositionally biased region" description="Polar residues" evidence="2">
    <location>
        <begin position="2742"/>
        <end position="2751"/>
    </location>
</feature>
<feature type="region of interest" description="Disordered" evidence="2">
    <location>
        <begin position="3195"/>
        <end position="3215"/>
    </location>
</feature>
<feature type="compositionally biased region" description="Polar residues" evidence="2">
    <location>
        <begin position="3880"/>
        <end position="3892"/>
    </location>
</feature>
<keyword evidence="1" id="KW-0175">Coiled coil</keyword>
<dbReference type="OrthoDB" id="5365701at2759"/>
<feature type="compositionally biased region" description="Polar residues" evidence="2">
    <location>
        <begin position="1083"/>
        <end position="1103"/>
    </location>
</feature>
<feature type="region of interest" description="Disordered" evidence="2">
    <location>
        <begin position="1983"/>
        <end position="2114"/>
    </location>
</feature>
<feature type="compositionally biased region" description="Low complexity" evidence="2">
    <location>
        <begin position="4966"/>
        <end position="4977"/>
    </location>
</feature>
<feature type="compositionally biased region" description="Basic residues" evidence="2">
    <location>
        <begin position="4014"/>
        <end position="4025"/>
    </location>
</feature>
<feature type="compositionally biased region" description="Basic residues" evidence="2">
    <location>
        <begin position="3118"/>
        <end position="3127"/>
    </location>
</feature>
<dbReference type="InterPro" id="IPR053268">
    <property type="entry name" value="Woronin_anchor"/>
</dbReference>
<feature type="compositionally biased region" description="Basic residues" evidence="2">
    <location>
        <begin position="3607"/>
        <end position="3616"/>
    </location>
</feature>
<feature type="compositionally biased region" description="Basic and acidic residues" evidence="2">
    <location>
        <begin position="2942"/>
        <end position="2951"/>
    </location>
</feature>
<feature type="compositionally biased region" description="Basic residues" evidence="2">
    <location>
        <begin position="4351"/>
        <end position="4361"/>
    </location>
</feature>
<feature type="compositionally biased region" description="Basic and acidic residues" evidence="2">
    <location>
        <begin position="3021"/>
        <end position="3031"/>
    </location>
</feature>
<feature type="compositionally biased region" description="Basic residues" evidence="2">
    <location>
        <begin position="2981"/>
        <end position="2992"/>
    </location>
</feature>
<feature type="coiled-coil region" evidence="1">
    <location>
        <begin position="5077"/>
        <end position="5114"/>
    </location>
</feature>
<feature type="compositionally biased region" description="Basic and acidic residues" evidence="2">
    <location>
        <begin position="4946"/>
        <end position="4962"/>
    </location>
</feature>
<dbReference type="PANTHER" id="PTHR40641:SF2">
    <property type="entry name" value="INVOLUCRIN REPEAT PROTEIN"/>
    <property type="match status" value="1"/>
</dbReference>
<feature type="compositionally biased region" description="Basic residues" evidence="2">
    <location>
        <begin position="729"/>
        <end position="739"/>
    </location>
</feature>
<feature type="region of interest" description="Disordered" evidence="2">
    <location>
        <begin position="619"/>
        <end position="694"/>
    </location>
</feature>
<feature type="compositionally biased region" description="Basic and acidic residues" evidence="2">
    <location>
        <begin position="923"/>
        <end position="934"/>
    </location>
</feature>
<feature type="compositionally biased region" description="Basic residues" evidence="2">
    <location>
        <begin position="3543"/>
        <end position="3552"/>
    </location>
</feature>
<feature type="region of interest" description="Disordered" evidence="2">
    <location>
        <begin position="4174"/>
        <end position="4229"/>
    </location>
</feature>
<organism evidence="3 4">
    <name type="scientific">Peltaster fructicola</name>
    <dbReference type="NCBI Taxonomy" id="286661"/>
    <lineage>
        <taxon>Eukaryota</taxon>
        <taxon>Fungi</taxon>
        <taxon>Dikarya</taxon>
        <taxon>Ascomycota</taxon>
        <taxon>Pezizomycotina</taxon>
        <taxon>Dothideomycetes</taxon>
        <taxon>Dothideomycetes incertae sedis</taxon>
        <taxon>Peltaster</taxon>
    </lineage>
</organism>
<feature type="compositionally biased region" description="Basic and acidic residues" evidence="2">
    <location>
        <begin position="653"/>
        <end position="674"/>
    </location>
</feature>
<feature type="coiled-coil region" evidence="1">
    <location>
        <begin position="5214"/>
        <end position="5255"/>
    </location>
</feature>
<feature type="region of interest" description="Disordered" evidence="2">
    <location>
        <begin position="1127"/>
        <end position="1413"/>
    </location>
</feature>
<feature type="compositionally biased region" description="Basic residues" evidence="2">
    <location>
        <begin position="3946"/>
        <end position="3956"/>
    </location>
</feature>
<feature type="compositionally biased region" description="Basic residues" evidence="2">
    <location>
        <begin position="3734"/>
        <end position="3743"/>
    </location>
</feature>
<feature type="region of interest" description="Disordered" evidence="2">
    <location>
        <begin position="369"/>
        <end position="397"/>
    </location>
</feature>
<feature type="region of interest" description="Disordered" evidence="2">
    <location>
        <begin position="521"/>
        <end position="587"/>
    </location>
</feature>
<name>A0A6H0XPC3_9PEZI</name>
<feature type="compositionally biased region" description="Basic and acidic residues" evidence="2">
    <location>
        <begin position="57"/>
        <end position="71"/>
    </location>
</feature>
<feature type="compositionally biased region" description="Basic and acidic residues" evidence="2">
    <location>
        <begin position="3770"/>
        <end position="3783"/>
    </location>
</feature>
<feature type="region of interest" description="Disordered" evidence="2">
    <location>
        <begin position="3606"/>
        <end position="3637"/>
    </location>
</feature>
<feature type="region of interest" description="Disordered" evidence="2">
    <location>
        <begin position="1592"/>
        <end position="1653"/>
    </location>
</feature>
<feature type="compositionally biased region" description="Polar residues" evidence="2">
    <location>
        <begin position="1641"/>
        <end position="1653"/>
    </location>
</feature>
<feature type="region of interest" description="Disordered" evidence="2">
    <location>
        <begin position="875"/>
        <end position="1107"/>
    </location>
</feature>
<feature type="region of interest" description="Disordered" evidence="2">
    <location>
        <begin position="1"/>
        <end position="199"/>
    </location>
</feature>
<feature type="compositionally biased region" description="Low complexity" evidence="2">
    <location>
        <begin position="805"/>
        <end position="816"/>
    </location>
</feature>
<feature type="compositionally biased region" description="Basic residues" evidence="2">
    <location>
        <begin position="4520"/>
        <end position="4530"/>
    </location>
</feature>
<evidence type="ECO:0000256" key="2">
    <source>
        <dbReference type="SAM" id="MobiDB-lite"/>
    </source>
</evidence>
<reference evidence="3 4" key="1">
    <citation type="journal article" date="2016" name="Sci. Rep.">
        <title>Peltaster fructicola genome reveals evolution from an invasive phytopathogen to an ectophytic parasite.</title>
        <authorList>
            <person name="Xu C."/>
            <person name="Chen H."/>
            <person name="Gleason M.L."/>
            <person name="Xu J.R."/>
            <person name="Liu H."/>
            <person name="Zhang R."/>
            <person name="Sun G."/>
        </authorList>
    </citation>
    <scope>NUCLEOTIDE SEQUENCE [LARGE SCALE GENOMIC DNA]</scope>
    <source>
        <strain evidence="3 4">LNHT1506</strain>
    </source>
</reference>
<feature type="region of interest" description="Disordered" evidence="2">
    <location>
        <begin position="1848"/>
        <end position="1950"/>
    </location>
</feature>
<feature type="compositionally biased region" description="Acidic residues" evidence="2">
    <location>
        <begin position="2348"/>
        <end position="2359"/>
    </location>
</feature>
<feature type="region of interest" description="Disordered" evidence="2">
    <location>
        <begin position="4775"/>
        <end position="4815"/>
    </location>
</feature>
<feature type="compositionally biased region" description="Basic and acidic residues" evidence="2">
    <location>
        <begin position="2722"/>
        <end position="2737"/>
    </location>
</feature>
<feature type="region of interest" description="Disordered" evidence="2">
    <location>
        <begin position="4333"/>
        <end position="4623"/>
    </location>
</feature>
<feature type="compositionally biased region" description="Basic and acidic residues" evidence="2">
    <location>
        <begin position="1811"/>
        <end position="1825"/>
    </location>
</feature>
<feature type="region of interest" description="Disordered" evidence="2">
    <location>
        <begin position="4683"/>
        <end position="4762"/>
    </location>
</feature>
<feature type="compositionally biased region" description="Basic and acidic residues" evidence="2">
    <location>
        <begin position="716"/>
        <end position="728"/>
    </location>
</feature>
<feature type="compositionally biased region" description="Basic and acidic residues" evidence="2">
    <location>
        <begin position="1288"/>
        <end position="1371"/>
    </location>
</feature>
<feature type="compositionally biased region" description="Basic and acidic residues" evidence="2">
    <location>
        <begin position="2920"/>
        <end position="2935"/>
    </location>
</feature>
<feature type="compositionally biased region" description="Polar residues" evidence="2">
    <location>
        <begin position="3857"/>
        <end position="3870"/>
    </location>
</feature>
<feature type="compositionally biased region" description="Basic and acidic residues" evidence="2">
    <location>
        <begin position="773"/>
        <end position="783"/>
    </location>
</feature>
<feature type="region of interest" description="Disordered" evidence="2">
    <location>
        <begin position="1433"/>
        <end position="1483"/>
    </location>
</feature>
<feature type="compositionally biased region" description="Polar residues" evidence="2">
    <location>
        <begin position="2652"/>
        <end position="2675"/>
    </location>
</feature>
<feature type="compositionally biased region" description="Basic residues" evidence="2">
    <location>
        <begin position="2164"/>
        <end position="2173"/>
    </location>
</feature>
<dbReference type="PANTHER" id="PTHR40641">
    <property type="entry name" value="INVOLUCRIN REPEAT PROTEIN (AFU_ORTHOLOGUE AFUA_2G08060)"/>
    <property type="match status" value="1"/>
</dbReference>
<gene>
    <name evidence="3" type="ORF">AMS68_001986</name>
</gene>
<feature type="region of interest" description="Disordered" evidence="2">
    <location>
        <begin position="708"/>
        <end position="856"/>
    </location>
</feature>
<feature type="region of interest" description="Disordered" evidence="2">
    <location>
        <begin position="3143"/>
        <end position="3162"/>
    </location>
</feature>
<feature type="compositionally biased region" description="Basic and acidic residues" evidence="2">
    <location>
        <begin position="1145"/>
        <end position="1264"/>
    </location>
</feature>
<feature type="compositionally biased region" description="Low complexity" evidence="2">
    <location>
        <begin position="762"/>
        <end position="771"/>
    </location>
</feature>
<protein>
    <recommendedName>
        <fullName evidence="5">Involucrin repeat protein</fullName>
    </recommendedName>
</protein>
<dbReference type="Proteomes" id="UP000503462">
    <property type="component" value="Chromosome 1"/>
</dbReference>
<feature type="compositionally biased region" description="Pro residues" evidence="2">
    <location>
        <begin position="2606"/>
        <end position="2616"/>
    </location>
</feature>
<feature type="region of interest" description="Disordered" evidence="2">
    <location>
        <begin position="2130"/>
        <end position="2884"/>
    </location>
</feature>
<feature type="compositionally biased region" description="Basic and acidic residues" evidence="2">
    <location>
        <begin position="2285"/>
        <end position="2311"/>
    </location>
</feature>
<feature type="region of interest" description="Disordered" evidence="2">
    <location>
        <begin position="4011"/>
        <end position="4049"/>
    </location>
</feature>
<feature type="compositionally biased region" description="Basic and acidic residues" evidence="2">
    <location>
        <begin position="2873"/>
        <end position="2883"/>
    </location>
</feature>
<feature type="compositionally biased region" description="Polar residues" evidence="2">
    <location>
        <begin position="4465"/>
        <end position="4489"/>
    </location>
</feature>
<feature type="compositionally biased region" description="Basic residues" evidence="2">
    <location>
        <begin position="2050"/>
        <end position="2060"/>
    </location>
</feature>
<feature type="compositionally biased region" description="Basic and acidic residues" evidence="2">
    <location>
        <begin position="2752"/>
        <end position="2766"/>
    </location>
</feature>
<evidence type="ECO:0000313" key="3">
    <source>
        <dbReference type="EMBL" id="QIW96468.1"/>
    </source>
</evidence>
<feature type="compositionally biased region" description="Basic and acidic residues" evidence="2">
    <location>
        <begin position="3195"/>
        <end position="3206"/>
    </location>
</feature>
<feature type="compositionally biased region" description="Basic residues" evidence="2">
    <location>
        <begin position="3405"/>
        <end position="3416"/>
    </location>
</feature>
<keyword evidence="4" id="KW-1185">Reference proteome</keyword>
<feature type="compositionally biased region" description="Polar residues" evidence="2">
    <location>
        <begin position="3695"/>
        <end position="3707"/>
    </location>
</feature>
<feature type="compositionally biased region" description="Basic residues" evidence="2">
    <location>
        <begin position="1877"/>
        <end position="1887"/>
    </location>
</feature>
<feature type="compositionally biased region" description="Polar residues" evidence="2">
    <location>
        <begin position="2312"/>
        <end position="2321"/>
    </location>
</feature>
<dbReference type="EMBL" id="CP051139">
    <property type="protein sequence ID" value="QIW96468.1"/>
    <property type="molecule type" value="Genomic_DNA"/>
</dbReference>
<proteinExistence type="predicted"/>
<feature type="compositionally biased region" description="Basic and acidic residues" evidence="2">
    <location>
        <begin position="3250"/>
        <end position="3271"/>
    </location>
</feature>
<feature type="compositionally biased region" description="Acidic residues" evidence="2">
    <location>
        <begin position="908"/>
        <end position="922"/>
    </location>
</feature>
<feature type="compositionally biased region" description="Basic and acidic residues" evidence="2">
    <location>
        <begin position="3300"/>
        <end position="3309"/>
    </location>
</feature>
<feature type="compositionally biased region" description="Acidic residues" evidence="2">
    <location>
        <begin position="85"/>
        <end position="97"/>
    </location>
</feature>
<feature type="compositionally biased region" description="Low complexity" evidence="2">
    <location>
        <begin position="1056"/>
        <end position="1071"/>
    </location>
</feature>
<feature type="compositionally biased region" description="Basic residues" evidence="2">
    <location>
        <begin position="3670"/>
        <end position="3679"/>
    </location>
</feature>
<accession>A0A6H0XPC3</accession>
<feature type="compositionally biased region" description="Polar residues" evidence="2">
    <location>
        <begin position="3036"/>
        <end position="3050"/>
    </location>
</feature>
<feature type="compositionally biased region" description="Polar residues" evidence="2">
    <location>
        <begin position="4800"/>
        <end position="4815"/>
    </location>
</feature>
<feature type="compositionally biased region" description="Basic residues" evidence="2">
    <location>
        <begin position="3479"/>
        <end position="3488"/>
    </location>
</feature>
<feature type="compositionally biased region" description="Polar residues" evidence="2">
    <location>
        <begin position="3289"/>
        <end position="3299"/>
    </location>
</feature>
<feature type="compositionally biased region" description="Basic and acidic residues" evidence="2">
    <location>
        <begin position="2223"/>
        <end position="2238"/>
    </location>
</feature>
<evidence type="ECO:0008006" key="5">
    <source>
        <dbReference type="Google" id="ProtNLM"/>
    </source>
</evidence>
<feature type="compositionally biased region" description="Basic and acidic residues" evidence="2">
    <location>
        <begin position="2389"/>
        <end position="2404"/>
    </location>
</feature>
<feature type="region of interest" description="Disordered" evidence="2">
    <location>
        <begin position="4898"/>
        <end position="5037"/>
    </location>
</feature>
<feature type="compositionally biased region" description="Basic residues" evidence="2">
    <location>
        <begin position="1990"/>
        <end position="2000"/>
    </location>
</feature>
<feature type="compositionally biased region" description="Polar residues" evidence="2">
    <location>
        <begin position="2497"/>
        <end position="2511"/>
    </location>
</feature>
<sequence>MWKAFSGRSERDGDRDRKQEGTSSSGRRRHRTDDDGASVVTSASRRTDSSRKKRHHDREDDQRDKSSRRDGPSGLTEGALRALDDNDEAWEDDDDDLKSERRSKRSGKDRSERDEKDRRKEKDRVKEPERRSTRDDDRDRKSERRSAHDDDRVREPERRSTRDDDREKDSRRKSLDQKSSLSKSRGKSRAEDLVDDAESSRALPAMGSFDQFPGMYDAAVVRPPERIEHTMSGALPLDSHIPNQFPGQMPSTYTVPAAQLNPHGEAADYYNDQGESVHHQPGVRPNTPMMLHNPDSHLITPSAAANPVADTGNGAAADFYGGKISPVSFQVEPSVGPGSTPARPAKKPSNAIGATAAAVTAAAIGGLVNKHSSRPSATTMPSKPSRHNSAPSFAPGGGVYSAPPAVTGKLEGTNLQTNNAGLYTAAGAAALGAAAYGLSQQHSNGEYAYMGQPQGPSGQDSYYAPPGGVQTEMNRDYHEHRGPIERLKDGILDMIANPDDVRKMEAYTEYIGVCKQCFDPRSSPWDGPRRHHYHPRRRDSFESLRKRASRDGLRRKNSGERLGGTSRVEKEARYAASESSRRRQGMSKAEMAGLGALGAGAVTTGAMLWRDGKDFDDYSIKTGHRPGSVVRRTSRSSSRERRRRSSYGVIGPDRQEKEKWVTVRTKDGRTERRKVFARSRSRSRSHGSRDRASGWIRTAAGAALGATAASLANRSSPERKRREEDKVFVRRKSNARSRSRSSSPGMGFFGSFKDKRSRQQGRRSPTSPRYSTSRRDSRSRQDDSLFGGFFADSRPRKEHRKKEQGFFSFGNGSASSLDSELAFGEGHHSRSSLGRKASNSSLKSRRKVNRRTSEERMTAAVAGIGATAAALAAAQRGQRLSRHPSKPELGARREAREIVDGRSVAVAEDNDWEDELPSDVDDASSHDGDLAFGHHDRRGRMSRQSMESIASNSSAGGLSAWGWRWGSKRKASKKPSAPTRQSAYPQDFRPYHDQQSAAPQGHAYRQASTSGPQPPMQYVDPRPVSENNSTPGSRHASMPGAFDSYDSPALQRPGVAPLQQPQPIAPIFPAFTQGLNDDPLRSLASSRTPTKPRRTQSSPTRNGYGSMVGDAAIIGGAALATAGIIAAQNKKSKDSGNVRFGLTDEQQRKDNEARRREQEREVNRQREREADERRKAERAEAVKEEARRAARDEDRRREQEQRAREEEQRRMRGQEQRAREAQQEAERRAAREEEQRRIREQEQRARDAQQDAERRTRENREREYAAIAAAEEERRRAAARAQAEQVAEAEKRRREYEDQARAAEEEARHRARWEAEEQARREAHDRDRRDREIAHSRDSHEPADSPRGEETRAFEGEEDRERRRRDRQRELDEQDRFDEEHRHSKKSQRKSSLSRDRGSRDSPSSESSKAWQAPVAAGIAGAVTGAILDGALHKEARRSDSPDDYSHKKVSSPSHDQSVAAKIVEPSNEHSGAPITDDDLFDPSFFSRRKRSASETARQVEVARNAAEKIISDREAYYNAPTQTQAEIFAPPELLNRAAGEKERSTDPMGGNEVQVWHASEAEVRQHFEHPMYRDHPDNGVNWLARSIPKLNVIAPTPPPSHSPFQKPKQEPQVAAGAEKSAPTESDDASHQRRQRAVSWGQDQTHIYQVQTPDSMIDKESYVTAHDIPYAASTPLDDEIVVEVDEEDGNSKTTRYSKDVLTGASPKIGSSTRDVSDKAEAEDDVEEIDREADEAADAQYFARSSDFKYKQPFFDSVSDVDIAVDSPGTEGAPPVRGWVDDEEITSPTPKDEKAPELPQPAEGAANTGNDRPPKSNQREIEDSKQASKPQSTFGFASLVGAAMGAVGAKASTTAAEPVGEVAKPVEEDAWEPPLSKKEKKKREKLAKRQSISEEVPETVLAEDEPVREASVEPAPEPVADAKSQFDDDFPTRTLSKKDKKKRDKAAKRASLVDDEADLVEPKAVEEIVPPTNVQPAVVDDLAFEVPLSKKDKKKREKLAKRGVSFDDDSFPSTPASEQEEPDLGRATTATAEHRPTVDDDIAYEMPLSKKEKKKREKLAKRGLSFDDDSSPSTPASEREEPDHNTASAEAPEDRALTEAERDRAEKMFGKQQGIGDVVSAMMTAGGIAALAGASNRSNENSTERSTERAPAEEEEDDLWATPAKKGKKSKKKKQQLEESFEPDPRDVETASKYDDAEESPAMESSTSNADKRISMPGGWDEEEPRREDATASENEKKAIPGNSENEPVDSEDVWSGYESKKSKKKKNKRNSVFNEPPISSPLRSEVPRDESSRDKQGPEDVSRQERAHDTDNYTNGHNGVSESPKAMSPVRGIDDYLENAGPDKPLDQPDEFDRDDLDDDKERSGSRRRKHRSRRGDDDDATSTVSTHSRRDKDEPPQSKDKKVGILGSFFGRKSSDGDSLSRTSTRESRSSKDEEDGEHRSHRRRRTGSEYGDDDDSRSTTSSGRRHRQRSEQNEDGDDRHRHRHRDEDEPDGSRYGSNRSQDYGKTNSRNSDDQSFLGERVETLPPLPDSRPASPTSATRNVEQDDGSPASAEADDANKQVALTPAPEPQRKTASSIDLADLPPLPASPSHEPLSKSIELRDLPPLPDSPPRSPLPHAESHYRPFPVPVRPTTASTAVPLRFKQPPPSPHSRSGSIESPLETTTISPVSSQRQKTPRGRTDVHSGEYKPLYLAERHSKPPPIEDDLPSLPSSKPSSRASSVHDNESTHDTEDWHSAAESIYSSPTSQRQLRLDTDLSRLHHSGEDILDSQQTTPRASEFNGPDDDTIRRREPQFYDWEDFMREQARSSQRDRDKPLSPTPISRRRANDQDLDSLPALPESAPVSPEPTIRQHTHDDDPEYLPGLPESRPSSPERVEDHGARAGDVTVGAAILTGIAGVAGVTARHHEESSYANVADTATDRTPTDDLPQRPIDEPAMTVEDAKMHEHKVPSTSTIADQLDQHEQAADRSAFNEPILSRKNSKKAAKKAKKAAFSLGDDEPTPESAITMEQAQEALDDQAFARDQDEMRQHASGPDNSTERSIAVSESTAWDEPEFQTKKKKKGKKAQTKIDSTAAERDKDIAISHVEATEPSFYQADQQTTAPEVDEWDEPEFQVKKKKGKKGKKSKEPVTVANAADIVTESQRSAKAEEIATPMNTADFLSTEDTAELGEAEHVPMPDSLDDVQRAIEAEHFLDDERHIEDNRPLPALPEPTFDEDADLLELEQELEDGIAHHAQSAIKIETSAPQRQDERALKGEEYDTASAHRDDLQEQASSIELPRSPGAEPDQSQSFASRQGITRETDDSRMHRTTSSQAAPEMIVESAQVAEHDPATRELVDMNAERPILLGSDPARQPFETFDLEEQDRRTVRHDEAAGQPIQQVPHPVTAGDIEDPSTTPTLSRKMSKKQKKKQKGKSNLLDEGELDEASQPEISREMQGDAPVEELEERAAIVEPTQKDSGQTTAAPLDEDEFFVPVKKGKKGKKAQRQQTVDLWADDEVKPEPHLDEAAQTTPLDVESRDLEVVQSTPTAAEDEFSLAPGRKGKKGKKAQRQQTPDLWTDDKDKPESQSDVVVDEAAQTVRDNIEAAVSTPGPAVEDELSFASVRKGKKGKKVKQPLDSWTNEEDKPEPESSNFVVVDEAQTEQKFLETEAPESAPVAEDDFSYAPVKKGKRGKKAKQPLDLWPDDQDKPDSQSEVINVTAQTAQKDPGVAAPAPTLTAAEGDDFNFAPVSKGKKGKKAKQQQKLDIWDDDEEKPESHQETLATTPEPETHSASRVLESHGEASSSAMDDVSVHRKNTEMSEIVQEAEQHGTNTPLHSDEVHLPGSDVQQLPELTSQQSDLDRDIAGASAEPPINVQTTLDQDTSATGTPLAARADHSVNSGSTDFQPESTVEAVQGAHHSRLIDPAPIQADDNTLAEDAETAAVSNTTIEEHPADSFPSFVNKKSKKDKRKSKKDADNDETTESNTTKVVPDLLVGAAAATGAAIATAAAAVLPSALIKHKDDVAELPVKKQSKKEKRKSKKSAWLAFDDADDHSANTADEAGQAPMQGTIEDTQIVHGQDSTEQSSQEVTADAAVPVHLAGTDLTEAANLPLPEPVEDELAISYDNERATTSGSDADQEVQRDTTHAGTNSHPDITTDLEFAATLAAGLHNSGFDPNLVVDDPVFHRRASPPGMVAEADPEESVAFGTTKRRKNKSRSPSPEAAKESEQQLPFVGKPSIAPKHQDDFDEILSQSLAASGFDTALLEQKQDTNKKIATEDQQDEADFFTPAKQKRKKGKKALTFDADDGVAEKPLTEVKQHDDFDAVLTDGLAASGFDAALLQQNAASSQGVSTKNQQDDADFFAPVKQKRKKGKKKALAFDYDAASDSSPLPATPAEHVDESKISEMVEVEHQPAPATEEAMSTKPDHLFDRQFPETDTIELRPDFDPLAVREETTQRPATPEWDFPTKSKSKKGKKKQANVVSWGSEIPTSSAEDSTAAVTTRTEPSEDRHLTDVTTVPRDQAMDNDDADEGYKAYKKNRRKAKKEKAAQASLFDERAAASNENLSQHANDIMEPEMSQPRTVNTDMPVHPAQFEEPSDLPLSRPSTPDQRRRRSSKVVVHTSEVSQSSPVAVERSPRAMHRSTSGEHFTTGWSPQHDSYLAEHSDQLLTGVLAAGAATVAGAAMAHHGMEHPRGNVEDKAITGHSDHHYNPMAEEPTWSFSPLQDTIERSPYLDEHEGDHGFTEASSPTDRNTPRSHNHVPVSRPAASHDSLASRRSLEPLHVDVAQEASWDMSMPKQRSLAKTQEQLGAPRSRTPSGETPLEPTSRNRASYLFQTTPETTPEAKGKQVSAEDNTPVRVYQEEHHNAHDEHEIARTAAMSPIARITSPRSALDSIPEESHLSRRNIDASSFVPLDRESKSRRRAFSPDTPATATIRHERALSPNEESKRRVVSTPMNSRLHMEHEGEGKPNRRVFTDPRSSSVLSNRSSASNGVHRIPEDLRSVSRASSGSHTPVLRRISVSGDLRSASRSSNRRGSPKTIPFEPPPTPPLYDEDIIDPGASRAINMSDVFQGYGDRHESHISPTRPPSVRKRQSMHIIELESRLDQLAAENRALAEARREMQDGGEQHGLRRMLEEREFEMREKDVELHRIRTMLGPMQAELERLTEINNGLTEANRNLVDDTNGRYATLQAEHEHAHQQWMGASRELETMRSQQTNLASDVRDAIAPELNAALAEKDHEIRKLREELEIATERIRALQIEIQSARKDSFLVYRDEDYIDGACQKLCQHAQQWVVRFSKTSDNRVCRLSSQLGDEKIETRLDNAILDGSDVDKLLADRIKRRDVLMSVVTTMIWEYVFTRYLFGMDREQRQKLKALEKTLAEVGPPRAVAQWRATTLTLLCKRQSFEEQCALDTEAVAHEIYGVLCSLLPPPASAEQQLLLSLQRVVKVAVDLSIEMRTQKAEYIMLPPLQPEYDDNGDLRSKMFFNSQLMNERSGNYSSNEELEAERAVVKLVLFPPVIKKGDDFGEGSEETVVCPAQVLIHNDGGKSKKVVRVMSGAMDIDDPRASRQSLISTVPGNSTI</sequence>
<feature type="compositionally biased region" description="Basic and acidic residues" evidence="2">
    <location>
        <begin position="3499"/>
        <end position="3509"/>
    </location>
</feature>
<feature type="region of interest" description="Disordered" evidence="2">
    <location>
        <begin position="2907"/>
        <end position="3132"/>
    </location>
</feature>
<evidence type="ECO:0000256" key="1">
    <source>
        <dbReference type="SAM" id="Coils"/>
    </source>
</evidence>
<feature type="compositionally biased region" description="Basic and acidic residues" evidence="2">
    <location>
        <begin position="538"/>
        <end position="559"/>
    </location>
</feature>
<feature type="region of interest" description="Disordered" evidence="2">
    <location>
        <begin position="3227"/>
        <end position="3333"/>
    </location>
</feature>
<feature type="compositionally biased region" description="Acidic residues" evidence="2">
    <location>
        <begin position="1894"/>
        <end position="1903"/>
    </location>
</feature>
<feature type="compositionally biased region" description="Basic and acidic residues" evidence="2">
    <location>
        <begin position="4683"/>
        <end position="4695"/>
    </location>
</feature>
<feature type="compositionally biased region" description="Basic and acidic residues" evidence="2">
    <location>
        <begin position="8"/>
        <end position="20"/>
    </location>
</feature>
<feature type="compositionally biased region" description="Polar residues" evidence="2">
    <location>
        <begin position="374"/>
        <end position="391"/>
    </location>
</feature>
<feature type="region of interest" description="Disordered" evidence="2">
    <location>
        <begin position="1762"/>
        <end position="1831"/>
    </location>
</feature>